<proteinExistence type="inferred from homology"/>
<evidence type="ECO:0000259" key="12">
    <source>
        <dbReference type="Pfam" id="PF18266"/>
    </source>
</evidence>
<feature type="signal peptide" evidence="11">
    <location>
        <begin position="1"/>
        <end position="20"/>
    </location>
</feature>
<reference evidence="14" key="2">
    <citation type="submission" date="2025-08" db="UniProtKB">
        <authorList>
            <consortium name="RefSeq"/>
        </authorList>
    </citation>
    <scope>IDENTIFICATION</scope>
</reference>
<evidence type="ECO:0000313" key="13">
    <source>
        <dbReference type="Proteomes" id="UP001652625"/>
    </source>
</evidence>
<evidence type="ECO:0000256" key="10">
    <source>
        <dbReference type="SAM" id="Phobius"/>
    </source>
</evidence>
<comment type="subcellular location">
    <subcellularLocation>
        <location evidence="1">Membrane</location>
        <topology evidence="1">Single-pass type I membrane protein</topology>
    </subcellularLocation>
</comment>
<evidence type="ECO:0000313" key="14">
    <source>
        <dbReference type="RefSeq" id="XP_065643569.1"/>
    </source>
</evidence>
<sequence length="703" mass="78983">MAASFMVLIMLICLNYYVSSSQIESKIYKSIKSYSPCILLTNATHQVGCTSNMGGNRGILHVVESEDDVDWLIEKGTNQPYIPLLNSTFFNENVMNKLMNSKKISGVLVVHKPTTILPTSFSPDSKCPLDQFGAYSNDKENGNCQKIKWNPTGNDMSKKYYGIPIFALADGEEINELVKCYQKHNIPKETEATPSFPLCAIEMKDFMFASKDTPTCRRKTEMPNPIQSTYCDPLGDNNIYGSLFPMVDKIENDEVIMAATRLDSTAFFHDFAPAADNGVTGIVTLLAAAHALGDYKRYIIGANITEKLKPIVFTFFNGEVWDYIGSSKMVYDMERDNFPYTSKKSNTIKNSSKPDDEAWTSKFNLKNIAYFMEITQVGLSDKIYAHTDPVSLKDNITMNKVEEMLKYTKESFENAFMPFDVVNQSLKQPLPPASFQRFLRSYKKIPGVVLADHDKEFINKYYNSRFDNLDNVGLYVKSINNVSYLKIHGPLVKRLTNLSEAVANSLYLLASGGISPKQRIVVPANLTANLLYCLMISANCPSYKEVLGKKSNPLPNVPMSRYVSVLQIDNPITQVIHRLLSYYTGEWLEETQCENKAKTSLPYAFSYFAVTGRGSMVCVRSTTYMTPAVSPAFELQDYHSSEYSTWAESMWNSDIGMQMYLVASPASETGVLFTGIIIFAISFALVYLINRNAEVLFTPTPSM</sequence>
<dbReference type="SUPFAM" id="SSF53187">
    <property type="entry name" value="Zn-dependent exopeptidases"/>
    <property type="match status" value="1"/>
</dbReference>
<feature type="chain" id="PRO_5047358339" description="Nicastrin" evidence="11">
    <location>
        <begin position="21"/>
        <end position="703"/>
    </location>
</feature>
<dbReference type="InterPro" id="IPR041084">
    <property type="entry name" value="Ncstrn_small"/>
</dbReference>
<feature type="domain" description="Nicastrin small lobe" evidence="12">
    <location>
        <begin position="36"/>
        <end position="209"/>
    </location>
</feature>
<comment type="similarity">
    <text evidence="2">Belongs to the nicastrin family.</text>
</comment>
<keyword evidence="6" id="KW-0914">Notch signaling pathway</keyword>
<organism evidence="13 14">
    <name type="scientific">Hydra vulgaris</name>
    <name type="common">Hydra</name>
    <name type="synonym">Hydra attenuata</name>
    <dbReference type="NCBI Taxonomy" id="6087"/>
    <lineage>
        <taxon>Eukaryota</taxon>
        <taxon>Metazoa</taxon>
        <taxon>Cnidaria</taxon>
        <taxon>Hydrozoa</taxon>
        <taxon>Hydroidolina</taxon>
        <taxon>Anthoathecata</taxon>
        <taxon>Aplanulata</taxon>
        <taxon>Hydridae</taxon>
        <taxon>Hydra</taxon>
    </lineage>
</organism>
<dbReference type="Proteomes" id="UP001652625">
    <property type="component" value="Chromosome 01"/>
</dbReference>
<protein>
    <recommendedName>
        <fullName evidence="3">Nicastrin</fullName>
    </recommendedName>
</protein>
<keyword evidence="7 10" id="KW-1133">Transmembrane helix</keyword>
<keyword evidence="9" id="KW-0325">Glycoprotein</keyword>
<dbReference type="RefSeq" id="XP_065643569.1">
    <property type="nucleotide sequence ID" value="XM_065787497.1"/>
</dbReference>
<accession>A0ABM4B425</accession>
<evidence type="ECO:0000256" key="3">
    <source>
        <dbReference type="ARBA" id="ARBA00015303"/>
    </source>
</evidence>
<dbReference type="Pfam" id="PF05450">
    <property type="entry name" value="Nicastrin"/>
    <property type="match status" value="1"/>
</dbReference>
<dbReference type="CDD" id="cd03881">
    <property type="entry name" value="M28_Nicastrin"/>
    <property type="match status" value="1"/>
</dbReference>
<keyword evidence="13" id="KW-1185">Reference proteome</keyword>
<evidence type="ECO:0000256" key="4">
    <source>
        <dbReference type="ARBA" id="ARBA00022692"/>
    </source>
</evidence>
<dbReference type="InterPro" id="IPR008710">
    <property type="entry name" value="Nicastrin"/>
</dbReference>
<dbReference type="Pfam" id="PF18266">
    <property type="entry name" value="Ncstrn_small"/>
    <property type="match status" value="1"/>
</dbReference>
<feature type="transmembrane region" description="Helical" evidence="10">
    <location>
        <begin position="670"/>
        <end position="689"/>
    </location>
</feature>
<keyword evidence="4 10" id="KW-0812">Transmembrane</keyword>
<name>A0ABM4B425_HYDVU</name>
<dbReference type="Gene3D" id="3.40.630.10">
    <property type="entry name" value="Zn peptidases"/>
    <property type="match status" value="1"/>
</dbReference>
<dbReference type="PANTHER" id="PTHR21092:SF0">
    <property type="entry name" value="NICASTRIN"/>
    <property type="match status" value="1"/>
</dbReference>
<evidence type="ECO:0000256" key="6">
    <source>
        <dbReference type="ARBA" id="ARBA00022976"/>
    </source>
</evidence>
<evidence type="ECO:0000256" key="2">
    <source>
        <dbReference type="ARBA" id="ARBA00007717"/>
    </source>
</evidence>
<evidence type="ECO:0000256" key="7">
    <source>
        <dbReference type="ARBA" id="ARBA00022989"/>
    </source>
</evidence>
<evidence type="ECO:0000256" key="8">
    <source>
        <dbReference type="ARBA" id="ARBA00023136"/>
    </source>
</evidence>
<keyword evidence="5 11" id="KW-0732">Signal</keyword>
<evidence type="ECO:0000256" key="9">
    <source>
        <dbReference type="ARBA" id="ARBA00023180"/>
    </source>
</evidence>
<dbReference type="GeneID" id="101235065"/>
<evidence type="ECO:0000256" key="11">
    <source>
        <dbReference type="SAM" id="SignalP"/>
    </source>
</evidence>
<dbReference type="PANTHER" id="PTHR21092">
    <property type="entry name" value="NICASTRIN"/>
    <property type="match status" value="1"/>
</dbReference>
<evidence type="ECO:0000256" key="1">
    <source>
        <dbReference type="ARBA" id="ARBA00004479"/>
    </source>
</evidence>
<gene>
    <name evidence="14" type="primary">LOC101235065</name>
</gene>
<reference evidence="13" key="1">
    <citation type="submission" date="2025-05" db="UniProtKB">
        <authorList>
            <consortium name="RefSeq"/>
        </authorList>
    </citation>
    <scope>NUCLEOTIDE SEQUENCE [LARGE SCALE GENOMIC DNA]</scope>
</reference>
<evidence type="ECO:0000256" key="5">
    <source>
        <dbReference type="ARBA" id="ARBA00022729"/>
    </source>
</evidence>
<keyword evidence="8 10" id="KW-0472">Membrane</keyword>